<accession>A0AA39QMB5</accession>
<gene>
    <name evidence="1" type="ORF">EDD18DRAFT_1010274</name>
</gene>
<feature type="non-terminal residue" evidence="1">
    <location>
        <position position="50"/>
    </location>
</feature>
<proteinExistence type="predicted"/>
<reference evidence="1" key="1">
    <citation type="submission" date="2023-06" db="EMBL/GenBank/DDBJ databases">
        <authorList>
            <consortium name="Lawrence Berkeley National Laboratory"/>
            <person name="Ahrendt S."/>
            <person name="Sahu N."/>
            <person name="Indic B."/>
            <person name="Wong-Bajracharya J."/>
            <person name="Merenyi Z."/>
            <person name="Ke H.-M."/>
            <person name="Monk M."/>
            <person name="Kocsube S."/>
            <person name="Drula E."/>
            <person name="Lipzen A."/>
            <person name="Balint B."/>
            <person name="Henrissat B."/>
            <person name="Andreopoulos B."/>
            <person name="Martin F.M."/>
            <person name="Harder C.B."/>
            <person name="Rigling D."/>
            <person name="Ford K.L."/>
            <person name="Foster G.D."/>
            <person name="Pangilinan J."/>
            <person name="Papanicolaou A."/>
            <person name="Barry K."/>
            <person name="LaButti K."/>
            <person name="Viragh M."/>
            <person name="Koriabine M."/>
            <person name="Yan M."/>
            <person name="Riley R."/>
            <person name="Champramary S."/>
            <person name="Plett K.L."/>
            <person name="Tsai I.J."/>
            <person name="Slot J."/>
            <person name="Sipos G."/>
            <person name="Plett J."/>
            <person name="Nagy L.G."/>
            <person name="Grigoriev I.V."/>
        </authorList>
    </citation>
    <scope>NUCLEOTIDE SEQUENCE</scope>
    <source>
        <strain evidence="1">HWK02</strain>
    </source>
</reference>
<feature type="non-terminal residue" evidence="1">
    <location>
        <position position="1"/>
    </location>
</feature>
<name>A0AA39QMB5_9AGAR</name>
<evidence type="ECO:0000313" key="2">
    <source>
        <dbReference type="Proteomes" id="UP001175228"/>
    </source>
</evidence>
<evidence type="ECO:0000313" key="1">
    <source>
        <dbReference type="EMBL" id="KAK0505567.1"/>
    </source>
</evidence>
<dbReference type="EMBL" id="JAUEPU010000002">
    <property type="protein sequence ID" value="KAK0505567.1"/>
    <property type="molecule type" value="Genomic_DNA"/>
</dbReference>
<dbReference type="Proteomes" id="UP001175228">
    <property type="component" value="Unassembled WGS sequence"/>
</dbReference>
<dbReference type="AlphaFoldDB" id="A0AA39QMB5"/>
<keyword evidence="2" id="KW-1185">Reference proteome</keyword>
<protein>
    <submittedName>
        <fullName evidence="1">Uncharacterized protein</fullName>
    </submittedName>
</protein>
<organism evidence="1 2">
    <name type="scientific">Armillaria luteobubalina</name>
    <dbReference type="NCBI Taxonomy" id="153913"/>
    <lineage>
        <taxon>Eukaryota</taxon>
        <taxon>Fungi</taxon>
        <taxon>Dikarya</taxon>
        <taxon>Basidiomycota</taxon>
        <taxon>Agaricomycotina</taxon>
        <taxon>Agaricomycetes</taxon>
        <taxon>Agaricomycetidae</taxon>
        <taxon>Agaricales</taxon>
        <taxon>Marasmiineae</taxon>
        <taxon>Physalacriaceae</taxon>
        <taxon>Armillaria</taxon>
    </lineage>
</organism>
<comment type="caution">
    <text evidence="1">The sequence shown here is derived from an EMBL/GenBank/DDBJ whole genome shotgun (WGS) entry which is preliminary data.</text>
</comment>
<sequence>AGIRTHPYYINVSMNCLRYSSIQHLHKDHLFHNVYAALVEAYSLSSTTMT</sequence>